<dbReference type="EMBL" id="JADJUC010000027">
    <property type="protein sequence ID" value="MBK8525175.1"/>
    <property type="molecule type" value="Genomic_DNA"/>
</dbReference>
<dbReference type="PANTHER" id="PTHR23407:SF1">
    <property type="entry name" value="5-FORMYLTETRAHYDROFOLATE CYCLO-LIGASE"/>
    <property type="match status" value="1"/>
</dbReference>
<dbReference type="SUPFAM" id="SSF100950">
    <property type="entry name" value="NagB/RpiA/CoA transferase-like"/>
    <property type="match status" value="1"/>
</dbReference>
<accession>A0A9D7K2E7</accession>
<evidence type="ECO:0000256" key="3">
    <source>
        <dbReference type="ARBA" id="ARBA00022840"/>
    </source>
</evidence>
<comment type="caution">
    <text evidence="6">The sequence shown here is derived from an EMBL/GenBank/DDBJ whole genome shotgun (WGS) entry which is preliminary data.</text>
</comment>
<dbReference type="AlphaFoldDB" id="A0A9D7K2E7"/>
<dbReference type="InterPro" id="IPR002698">
    <property type="entry name" value="FTHF_cligase"/>
</dbReference>
<dbReference type="InterPro" id="IPR024185">
    <property type="entry name" value="FTHF_cligase-like_sf"/>
</dbReference>
<dbReference type="PANTHER" id="PTHR23407">
    <property type="entry name" value="ATPASE INHIBITOR/5-FORMYLTETRAHYDROFOLATE CYCLO-LIGASE"/>
    <property type="match status" value="1"/>
</dbReference>
<organism evidence="6 7">
    <name type="scientific">Candidatus Proximibacter danicus</name>
    <dbReference type="NCBI Taxonomy" id="2954365"/>
    <lineage>
        <taxon>Bacteria</taxon>
        <taxon>Pseudomonadati</taxon>
        <taxon>Pseudomonadota</taxon>
        <taxon>Betaproteobacteria</taxon>
        <taxon>Candidatus Proximibacter</taxon>
    </lineage>
</organism>
<dbReference type="Proteomes" id="UP000886689">
    <property type="component" value="Unassembled WGS sequence"/>
</dbReference>
<dbReference type="NCBIfam" id="TIGR02727">
    <property type="entry name" value="MTHFS_bact"/>
    <property type="match status" value="1"/>
</dbReference>
<keyword evidence="6" id="KW-0436">Ligase</keyword>
<reference evidence="6" key="1">
    <citation type="submission" date="2020-10" db="EMBL/GenBank/DDBJ databases">
        <title>Connecting structure to function with the recovery of over 1000 high-quality activated sludge metagenome-assembled genomes encoding full-length rRNA genes using long-read sequencing.</title>
        <authorList>
            <person name="Singleton C.M."/>
            <person name="Petriglieri F."/>
            <person name="Kristensen J.M."/>
            <person name="Kirkegaard R.H."/>
            <person name="Michaelsen T.Y."/>
            <person name="Andersen M.H."/>
            <person name="Karst S.M."/>
            <person name="Dueholm M.S."/>
            <person name="Nielsen P.H."/>
            <person name="Albertsen M."/>
        </authorList>
    </citation>
    <scope>NUCLEOTIDE SEQUENCE</scope>
    <source>
        <strain evidence="6">Hirt_18-Q3-R61-65_BATAC.395</strain>
    </source>
</reference>
<evidence type="ECO:0000256" key="1">
    <source>
        <dbReference type="ARBA" id="ARBA00010638"/>
    </source>
</evidence>
<protein>
    <recommendedName>
        <fullName evidence="5">5-formyltetrahydrofolate cyclo-ligase</fullName>
        <ecNumber evidence="5">6.3.3.2</ecNumber>
    </recommendedName>
</protein>
<dbReference type="PIRSF" id="PIRSF006806">
    <property type="entry name" value="FTHF_cligase"/>
    <property type="match status" value="1"/>
</dbReference>
<name>A0A9D7K2E7_9PROT</name>
<dbReference type="InterPro" id="IPR037171">
    <property type="entry name" value="NagB/RpiA_transferase-like"/>
</dbReference>
<keyword evidence="5" id="KW-0479">Metal-binding</keyword>
<evidence type="ECO:0000256" key="4">
    <source>
        <dbReference type="PIRSR" id="PIRSR006806-1"/>
    </source>
</evidence>
<comment type="cofactor">
    <cofactor evidence="5">
        <name>Mg(2+)</name>
        <dbReference type="ChEBI" id="CHEBI:18420"/>
    </cofactor>
</comment>
<dbReference type="GO" id="GO:0009396">
    <property type="term" value="P:folic acid-containing compound biosynthetic process"/>
    <property type="evidence" value="ECO:0007669"/>
    <property type="project" value="TreeGrafter"/>
</dbReference>
<dbReference type="Pfam" id="PF01812">
    <property type="entry name" value="5-FTHF_cyc-lig"/>
    <property type="match status" value="1"/>
</dbReference>
<keyword evidence="5" id="KW-0460">Magnesium</keyword>
<comment type="similarity">
    <text evidence="1 5">Belongs to the 5-formyltetrahydrofolate cyclo-ligase family.</text>
</comment>
<keyword evidence="3 5" id="KW-0067">ATP-binding</keyword>
<gene>
    <name evidence="6" type="ORF">IPL58_14745</name>
</gene>
<dbReference type="GO" id="GO:0046872">
    <property type="term" value="F:metal ion binding"/>
    <property type="evidence" value="ECO:0007669"/>
    <property type="project" value="UniProtKB-KW"/>
</dbReference>
<dbReference type="GO" id="GO:0035999">
    <property type="term" value="P:tetrahydrofolate interconversion"/>
    <property type="evidence" value="ECO:0007669"/>
    <property type="project" value="TreeGrafter"/>
</dbReference>
<dbReference type="Gene3D" id="3.40.50.10420">
    <property type="entry name" value="NagB/RpiA/CoA transferase-like"/>
    <property type="match status" value="1"/>
</dbReference>
<sequence>MTATETPEKSHFRQNLRREMIARRMALPAETHAALSAAVRAQLNDGFPALAELIVGFCWPVQNEPDLRPFVSELVARGGRVVLPVVLRTDAPLAFREWWPDQPLTPDRYSIPTPTDGDFLVPQALLLPVNAFDDANYRIGYGGGFFDRTLASLSPRPLAIGIGFDFQRVASICPQAHDLPLDAMVTESGIYRANCAND</sequence>
<feature type="binding site" evidence="4">
    <location>
        <position position="64"/>
    </location>
    <ligand>
        <name>substrate</name>
    </ligand>
</feature>
<proteinExistence type="inferred from homology"/>
<keyword evidence="2 5" id="KW-0547">Nucleotide-binding</keyword>
<dbReference type="EC" id="6.3.3.2" evidence="5"/>
<evidence type="ECO:0000256" key="2">
    <source>
        <dbReference type="ARBA" id="ARBA00022741"/>
    </source>
</evidence>
<evidence type="ECO:0000256" key="5">
    <source>
        <dbReference type="RuleBase" id="RU361279"/>
    </source>
</evidence>
<evidence type="ECO:0000313" key="7">
    <source>
        <dbReference type="Proteomes" id="UP000886689"/>
    </source>
</evidence>
<dbReference type="GO" id="GO:0030272">
    <property type="term" value="F:5-formyltetrahydrofolate cyclo-ligase activity"/>
    <property type="evidence" value="ECO:0007669"/>
    <property type="project" value="UniProtKB-EC"/>
</dbReference>
<comment type="catalytic activity">
    <reaction evidence="5">
        <text>(6S)-5-formyl-5,6,7,8-tetrahydrofolate + ATP = (6R)-5,10-methenyltetrahydrofolate + ADP + phosphate</text>
        <dbReference type="Rhea" id="RHEA:10488"/>
        <dbReference type="ChEBI" id="CHEBI:30616"/>
        <dbReference type="ChEBI" id="CHEBI:43474"/>
        <dbReference type="ChEBI" id="CHEBI:57455"/>
        <dbReference type="ChEBI" id="CHEBI:57457"/>
        <dbReference type="ChEBI" id="CHEBI:456216"/>
        <dbReference type="EC" id="6.3.3.2"/>
    </reaction>
</comment>
<evidence type="ECO:0000313" key="6">
    <source>
        <dbReference type="EMBL" id="MBK8525175.1"/>
    </source>
</evidence>
<dbReference type="GO" id="GO:0005524">
    <property type="term" value="F:ATP binding"/>
    <property type="evidence" value="ECO:0007669"/>
    <property type="project" value="UniProtKB-KW"/>
</dbReference>